<dbReference type="Gramene" id="rna46098">
    <property type="protein sequence ID" value="RHN40009.1"/>
    <property type="gene ID" value="gene46098"/>
</dbReference>
<dbReference type="PANTHER" id="PTHR11017:SF512">
    <property type="entry name" value="ADP-RIBOSYL CYCLASE_CYCLIC ADP-RIBOSE HYDROLASE"/>
    <property type="match status" value="1"/>
</dbReference>
<dbReference type="InterPro" id="IPR044974">
    <property type="entry name" value="Disease_R_plants"/>
</dbReference>
<dbReference type="Proteomes" id="UP000265566">
    <property type="component" value="Chromosome 8"/>
</dbReference>
<dbReference type="GO" id="GO:0007165">
    <property type="term" value="P:signal transduction"/>
    <property type="evidence" value="ECO:0007669"/>
    <property type="project" value="InterPro"/>
</dbReference>
<name>A0A396GFE0_MEDTR</name>
<comment type="caution">
    <text evidence="3">The sequence shown here is derived from an EMBL/GenBank/DDBJ whole genome shotgun (WGS) entry which is preliminary data.</text>
</comment>
<proteinExistence type="predicted"/>
<protein>
    <submittedName>
        <fullName evidence="3">Putative TIR domain, P-loop containing nucleoside triphosphate hydrolase</fullName>
    </submittedName>
</protein>
<dbReference type="InterPro" id="IPR042197">
    <property type="entry name" value="Apaf_helical"/>
</dbReference>
<dbReference type="SUPFAM" id="SSF52200">
    <property type="entry name" value="Toll/Interleukin receptor TIR domain"/>
    <property type="match status" value="1"/>
</dbReference>
<dbReference type="AlphaFoldDB" id="A0A396GFE0"/>
<keyword evidence="3" id="KW-0378">Hydrolase</keyword>
<evidence type="ECO:0000313" key="3">
    <source>
        <dbReference type="EMBL" id="RHN40009.1"/>
    </source>
</evidence>
<dbReference type="PANTHER" id="PTHR11017">
    <property type="entry name" value="LEUCINE-RICH REPEAT-CONTAINING PROTEIN"/>
    <property type="match status" value="1"/>
</dbReference>
<dbReference type="FunFam" id="3.40.50.10140:FF:000007">
    <property type="entry name" value="Disease resistance protein (TIR-NBS-LRR class)"/>
    <property type="match status" value="1"/>
</dbReference>
<dbReference type="SMART" id="SM00255">
    <property type="entry name" value="TIR"/>
    <property type="match status" value="1"/>
</dbReference>
<evidence type="ECO:0000313" key="4">
    <source>
        <dbReference type="Proteomes" id="UP000265566"/>
    </source>
</evidence>
<gene>
    <name evidence="3" type="ORF">MtrunA17_Chr8g0350091</name>
</gene>
<dbReference type="PROSITE" id="PS50104">
    <property type="entry name" value="TIR"/>
    <property type="match status" value="1"/>
</dbReference>
<dbReference type="GO" id="GO:0043531">
    <property type="term" value="F:ADP binding"/>
    <property type="evidence" value="ECO:0007669"/>
    <property type="project" value="InterPro"/>
</dbReference>
<dbReference type="GO" id="GO:0006952">
    <property type="term" value="P:defense response"/>
    <property type="evidence" value="ECO:0007669"/>
    <property type="project" value="InterPro"/>
</dbReference>
<accession>A0A396GFE0</accession>
<dbReference type="EMBL" id="PSQE01000008">
    <property type="protein sequence ID" value="RHN40009.1"/>
    <property type="molecule type" value="Genomic_DNA"/>
</dbReference>
<dbReference type="PRINTS" id="PR00364">
    <property type="entry name" value="DISEASERSIST"/>
</dbReference>
<organism evidence="3 4">
    <name type="scientific">Medicago truncatula</name>
    <name type="common">Barrel medic</name>
    <name type="synonym">Medicago tribuloides</name>
    <dbReference type="NCBI Taxonomy" id="3880"/>
    <lineage>
        <taxon>Eukaryota</taxon>
        <taxon>Viridiplantae</taxon>
        <taxon>Streptophyta</taxon>
        <taxon>Embryophyta</taxon>
        <taxon>Tracheophyta</taxon>
        <taxon>Spermatophyta</taxon>
        <taxon>Magnoliopsida</taxon>
        <taxon>eudicotyledons</taxon>
        <taxon>Gunneridae</taxon>
        <taxon>Pentapetalae</taxon>
        <taxon>rosids</taxon>
        <taxon>fabids</taxon>
        <taxon>Fabales</taxon>
        <taxon>Fabaceae</taxon>
        <taxon>Papilionoideae</taxon>
        <taxon>50 kb inversion clade</taxon>
        <taxon>NPAAA clade</taxon>
        <taxon>Hologalegina</taxon>
        <taxon>IRL clade</taxon>
        <taxon>Trifolieae</taxon>
        <taxon>Medicago</taxon>
    </lineage>
</organism>
<dbReference type="Gene3D" id="1.10.8.430">
    <property type="entry name" value="Helical domain of apoptotic protease-activating factors"/>
    <property type="match status" value="1"/>
</dbReference>
<dbReference type="InterPro" id="IPR002182">
    <property type="entry name" value="NB-ARC"/>
</dbReference>
<sequence>MASSSSSSPHKKHDVFISFRGEDTRANFTSFLHAALCKNHIETYIDYRIKKGEEVWEELEKAIKASALFLVVFSENYASSTWCLNELVEIMKCKKNDEDNVVVIPVFYRIEPSHVRKHTGSYQTALAKQKKQGKDMIQRWKNALFEVANLSGFDSSTYRTENDLIEDIIKVVSQNLNQKYTNELRCLFIPDENYSSIESLLKNDSSEVRTIGIWGMGGIGKTTLAATIFQKVSSIYEGSCFLENVTEESKRHGLSYTYNRLFSKLLGEDHGIDTTKVISSIVMKRLKRMKAFIVLDDVRTLELLENLIGVGHDCLGAGSRVIVTTRDKHVLTGGGIDEIHQVKEMNSQNSMRLFSLNAFKKILPNEGYEQISNNVVSYAKGNPLALKVLGSFLRTKSKREWDSAINKLKEIPNAEIQKILG</sequence>
<dbReference type="InterPro" id="IPR000157">
    <property type="entry name" value="TIR_dom"/>
</dbReference>
<reference evidence="4" key="1">
    <citation type="journal article" date="2018" name="Nat. Plants">
        <title>Whole-genome landscape of Medicago truncatula symbiotic genes.</title>
        <authorList>
            <person name="Pecrix Y."/>
            <person name="Staton S.E."/>
            <person name="Sallet E."/>
            <person name="Lelandais-Briere C."/>
            <person name="Moreau S."/>
            <person name="Carrere S."/>
            <person name="Blein T."/>
            <person name="Jardinaud M.F."/>
            <person name="Latrasse D."/>
            <person name="Zouine M."/>
            <person name="Zahm M."/>
            <person name="Kreplak J."/>
            <person name="Mayjonade B."/>
            <person name="Satge C."/>
            <person name="Perez M."/>
            <person name="Cauet S."/>
            <person name="Marande W."/>
            <person name="Chantry-Darmon C."/>
            <person name="Lopez-Roques C."/>
            <person name="Bouchez O."/>
            <person name="Berard A."/>
            <person name="Debelle F."/>
            <person name="Munos S."/>
            <person name="Bendahmane A."/>
            <person name="Berges H."/>
            <person name="Niebel A."/>
            <person name="Buitink J."/>
            <person name="Frugier F."/>
            <person name="Benhamed M."/>
            <person name="Crespi M."/>
            <person name="Gouzy J."/>
            <person name="Gamas P."/>
        </authorList>
    </citation>
    <scope>NUCLEOTIDE SEQUENCE [LARGE SCALE GENOMIC DNA]</scope>
    <source>
        <strain evidence="4">cv. Jemalong A17</strain>
    </source>
</reference>
<dbReference type="GO" id="GO:0016787">
    <property type="term" value="F:hydrolase activity"/>
    <property type="evidence" value="ECO:0007669"/>
    <property type="project" value="UniProtKB-KW"/>
</dbReference>
<dbReference type="Pfam" id="PF01582">
    <property type="entry name" value="TIR"/>
    <property type="match status" value="1"/>
</dbReference>
<keyword evidence="1" id="KW-0520">NAD</keyword>
<dbReference type="SUPFAM" id="SSF52540">
    <property type="entry name" value="P-loop containing nucleoside triphosphate hydrolases"/>
    <property type="match status" value="1"/>
</dbReference>
<dbReference type="Pfam" id="PF00931">
    <property type="entry name" value="NB-ARC"/>
    <property type="match status" value="1"/>
</dbReference>
<evidence type="ECO:0000256" key="1">
    <source>
        <dbReference type="ARBA" id="ARBA00023027"/>
    </source>
</evidence>
<dbReference type="Gene3D" id="3.40.50.300">
    <property type="entry name" value="P-loop containing nucleotide triphosphate hydrolases"/>
    <property type="match status" value="1"/>
</dbReference>
<evidence type="ECO:0000259" key="2">
    <source>
        <dbReference type="PROSITE" id="PS50104"/>
    </source>
</evidence>
<dbReference type="Gene3D" id="3.40.50.10140">
    <property type="entry name" value="Toll/interleukin-1 receptor homology (TIR) domain"/>
    <property type="match status" value="1"/>
</dbReference>
<feature type="domain" description="TIR" evidence="2">
    <location>
        <begin position="11"/>
        <end position="176"/>
    </location>
</feature>
<dbReference type="InterPro" id="IPR035897">
    <property type="entry name" value="Toll_tir_struct_dom_sf"/>
</dbReference>
<dbReference type="InterPro" id="IPR027417">
    <property type="entry name" value="P-loop_NTPase"/>
</dbReference>